<reference evidence="1" key="1">
    <citation type="submission" date="2019-08" db="EMBL/GenBank/DDBJ databases">
        <authorList>
            <person name="Kucharzyk K."/>
            <person name="Murdoch R.W."/>
            <person name="Higgins S."/>
            <person name="Loffler F."/>
        </authorList>
    </citation>
    <scope>NUCLEOTIDE SEQUENCE</scope>
</reference>
<comment type="caution">
    <text evidence="1">The sequence shown here is derived from an EMBL/GenBank/DDBJ whole genome shotgun (WGS) entry which is preliminary data.</text>
</comment>
<organism evidence="1">
    <name type="scientific">bioreactor metagenome</name>
    <dbReference type="NCBI Taxonomy" id="1076179"/>
    <lineage>
        <taxon>unclassified sequences</taxon>
        <taxon>metagenomes</taxon>
        <taxon>ecological metagenomes</taxon>
    </lineage>
</organism>
<sequence>MGAQGGVLGFHHTGQGAHQNAAFAGQIAVHLVLEGGWEEIARAYCNTEGQGAFCSAAGGILKDGKAAVDAAAIQKVGAYTGA</sequence>
<dbReference type="AlphaFoldDB" id="A0A645BVI0"/>
<protein>
    <submittedName>
        <fullName evidence="1">Uncharacterized protein</fullName>
    </submittedName>
</protein>
<dbReference type="EMBL" id="VSSQ01022720">
    <property type="protein sequence ID" value="MPM69217.1"/>
    <property type="molecule type" value="Genomic_DNA"/>
</dbReference>
<evidence type="ECO:0000313" key="1">
    <source>
        <dbReference type="EMBL" id="MPM69217.1"/>
    </source>
</evidence>
<proteinExistence type="predicted"/>
<accession>A0A645BVI0</accession>
<gene>
    <name evidence="1" type="ORF">SDC9_116161</name>
</gene>
<name>A0A645BVI0_9ZZZZ</name>